<dbReference type="RefSeq" id="WP_020814511.1">
    <property type="nucleotide sequence ID" value="NZ_ATAY01000020.1"/>
</dbReference>
<feature type="transmembrane region" description="Helical" evidence="6">
    <location>
        <begin position="322"/>
        <end position="340"/>
    </location>
</feature>
<proteinExistence type="predicted"/>
<dbReference type="STRING" id="1330534.L323_04545"/>
<accession>U4R5I8</accession>
<dbReference type="SUPFAM" id="SSF56281">
    <property type="entry name" value="Metallo-hydrolase/oxidoreductase"/>
    <property type="match status" value="1"/>
</dbReference>
<keyword evidence="3 6" id="KW-0812">Transmembrane</keyword>
<dbReference type="InterPro" id="IPR001279">
    <property type="entry name" value="Metallo-B-lactamas"/>
</dbReference>
<dbReference type="Pfam" id="PF03772">
    <property type="entry name" value="Competence"/>
    <property type="match status" value="1"/>
</dbReference>
<evidence type="ECO:0000256" key="1">
    <source>
        <dbReference type="ARBA" id="ARBA00004651"/>
    </source>
</evidence>
<evidence type="ECO:0000259" key="7">
    <source>
        <dbReference type="SMART" id="SM00849"/>
    </source>
</evidence>
<evidence type="ECO:0000313" key="8">
    <source>
        <dbReference type="EMBL" id="EPR13167.1"/>
    </source>
</evidence>
<feature type="transmembrane region" description="Helical" evidence="6">
    <location>
        <begin position="404"/>
        <end position="427"/>
    </location>
</feature>
<evidence type="ECO:0000256" key="4">
    <source>
        <dbReference type="ARBA" id="ARBA00022989"/>
    </source>
</evidence>
<sequence length="786" mass="87039">MNIKRPLCLFAVSFILGILLINSIGLNPFLIISSMILLAIICLLKKLGNLKTIIFISLSFFIAGGMLFYNAEYRYTGSFNQYYGNPVEVKGFIDSEVQNSEDGKSNFVLKTESVIYKNKTFKVTNKILVYVNNINTKIGYRTKISFTGIVEKPKPATNPGGFDYRRYLASIGISGRIYLNGASDIQVSGQKGGGYLYRTGYAIKNRVIDIISYSLDKNQAGLLEGMLIGYKDGLDENAFTAFSKAGLTHIMVASGMNVAFIILPFTFIFKKLRLSSFKANIITIFILVLFVFVTGFSASVVRAVIMGIIILAGRIIMREPEIYTSISASALILLIINPYTLFDIGFQLSFGATLSLVMFYTQIKSFTECKYIPDLISDTLAATLAAQLGVIPVTLYYFNNFATFSIISNILVVPLVEFVTIIGFIMVFTGLLNIYLTVIIGYINNTFLSFILFVTEVTSKIPFSLLKLPTPTLGMVFVYYLFIIYIFKGRNYFKAKKYTKHLKRAITILIFIVFGVRALLPKPMEITFLDVGQGDSTFIRTAQGTKILIDGGGREANSKSEFDIGESVMVPYILDRGTKKVDIVIASHGHSDHTEGLEAVLSELSVGTVIVPETDGRGLEKINNICKEKNISVIKCKQGDRINLDKETVFEVLNPLPYKTDSLAQEDLNESSLVLKLVYKNVKVLFTGDSGIPSEERILKQGLDLNADIIKVGHHGSPGSSSNDYIKAVKPQYGVVSVGRNNFGHPSQFVIDTLEENGAKLFRTDEKGAVIATSYGNEFNIRTMIP</sequence>
<dbReference type="Pfam" id="PF13567">
    <property type="entry name" value="DUF4131"/>
    <property type="match status" value="1"/>
</dbReference>
<dbReference type="NCBIfam" id="TIGR00360">
    <property type="entry name" value="ComEC_N-term"/>
    <property type="match status" value="1"/>
</dbReference>
<dbReference type="Gene3D" id="3.60.15.10">
    <property type="entry name" value="Ribonuclease Z/Hydroxyacylglutathione hydrolase-like"/>
    <property type="match status" value="1"/>
</dbReference>
<evidence type="ECO:0000313" key="9">
    <source>
        <dbReference type="Proteomes" id="UP000016860"/>
    </source>
</evidence>
<feature type="domain" description="Metallo-beta-lactamase" evidence="7">
    <location>
        <begin position="533"/>
        <end position="740"/>
    </location>
</feature>
<dbReference type="PANTHER" id="PTHR30619">
    <property type="entry name" value="DNA INTERNALIZATION/COMPETENCE PROTEIN COMEC/REC2"/>
    <property type="match status" value="1"/>
</dbReference>
<reference evidence="8 9" key="1">
    <citation type="journal article" date="2013" name="Genome Announc.">
        <title>Draft Genome Sequence of the Cellulolytic Bacterium Clostridium papyrosolvens C7 (ATCC 700395).</title>
        <authorList>
            <person name="Zepeda V."/>
            <person name="Dassa B."/>
            <person name="Borovok I."/>
            <person name="Lamed R."/>
            <person name="Bayer E.A."/>
            <person name="Cate J.H."/>
        </authorList>
    </citation>
    <scope>NUCLEOTIDE SEQUENCE [LARGE SCALE GENOMIC DNA]</scope>
    <source>
        <strain evidence="8 9">C7</strain>
    </source>
</reference>
<gene>
    <name evidence="8" type="ORF">L323_04545</name>
</gene>
<dbReference type="InterPro" id="IPR036866">
    <property type="entry name" value="RibonucZ/Hydroxyglut_hydro"/>
</dbReference>
<keyword evidence="2" id="KW-1003">Cell membrane</keyword>
<evidence type="ECO:0000256" key="2">
    <source>
        <dbReference type="ARBA" id="ARBA00022475"/>
    </source>
</evidence>
<dbReference type="InterPro" id="IPR035681">
    <property type="entry name" value="ComA-like_MBL"/>
</dbReference>
<dbReference type="EMBL" id="ATAY01000020">
    <property type="protein sequence ID" value="EPR13167.1"/>
    <property type="molecule type" value="Genomic_DNA"/>
</dbReference>
<dbReference type="InterPro" id="IPR004797">
    <property type="entry name" value="Competence_ComEC/Rec2"/>
</dbReference>
<dbReference type="PANTHER" id="PTHR30619:SF1">
    <property type="entry name" value="RECOMBINATION PROTEIN 2"/>
    <property type="match status" value="1"/>
</dbReference>
<evidence type="ECO:0000256" key="6">
    <source>
        <dbReference type="SAM" id="Phobius"/>
    </source>
</evidence>
<organism evidence="8 9">
    <name type="scientific">Ruminiclostridium papyrosolvens C7</name>
    <dbReference type="NCBI Taxonomy" id="1330534"/>
    <lineage>
        <taxon>Bacteria</taxon>
        <taxon>Bacillati</taxon>
        <taxon>Bacillota</taxon>
        <taxon>Clostridia</taxon>
        <taxon>Eubacteriales</taxon>
        <taxon>Oscillospiraceae</taxon>
        <taxon>Ruminiclostridium</taxon>
    </lineage>
</organism>
<dbReference type="Pfam" id="PF00753">
    <property type="entry name" value="Lactamase_B"/>
    <property type="match status" value="1"/>
</dbReference>
<evidence type="ECO:0000256" key="5">
    <source>
        <dbReference type="ARBA" id="ARBA00023136"/>
    </source>
</evidence>
<dbReference type="OrthoDB" id="9761531at2"/>
<feature type="transmembrane region" description="Helical" evidence="6">
    <location>
        <begin position="250"/>
        <end position="269"/>
    </location>
</feature>
<dbReference type="PATRIC" id="fig|1330534.3.peg.911"/>
<feature type="transmembrane region" description="Helical" evidence="6">
    <location>
        <begin position="281"/>
        <end position="310"/>
    </location>
</feature>
<dbReference type="GO" id="GO:0005886">
    <property type="term" value="C:plasma membrane"/>
    <property type="evidence" value="ECO:0007669"/>
    <property type="project" value="UniProtKB-SubCell"/>
</dbReference>
<dbReference type="CDD" id="cd07731">
    <property type="entry name" value="ComA-like_MBL-fold"/>
    <property type="match status" value="1"/>
</dbReference>
<keyword evidence="5 6" id="KW-0472">Membrane</keyword>
<keyword evidence="4 6" id="KW-1133">Transmembrane helix</keyword>
<feature type="transmembrane region" description="Helical" evidence="6">
    <location>
        <begin position="502"/>
        <end position="520"/>
    </location>
</feature>
<feature type="transmembrane region" description="Helical" evidence="6">
    <location>
        <begin position="7"/>
        <end position="40"/>
    </location>
</feature>
<dbReference type="Proteomes" id="UP000016860">
    <property type="component" value="Unassembled WGS sequence"/>
</dbReference>
<dbReference type="AlphaFoldDB" id="U4R5I8"/>
<comment type="subcellular location">
    <subcellularLocation>
        <location evidence="1">Cell membrane</location>
        <topology evidence="1">Multi-pass membrane protein</topology>
    </subcellularLocation>
</comment>
<dbReference type="NCBIfam" id="TIGR00361">
    <property type="entry name" value="ComEC_Rec2"/>
    <property type="match status" value="1"/>
</dbReference>
<feature type="transmembrane region" description="Helical" evidence="6">
    <location>
        <begin position="52"/>
        <end position="71"/>
    </location>
</feature>
<evidence type="ECO:0000256" key="3">
    <source>
        <dbReference type="ARBA" id="ARBA00022692"/>
    </source>
</evidence>
<feature type="transmembrane region" description="Helical" evidence="6">
    <location>
        <begin position="473"/>
        <end position="490"/>
    </location>
</feature>
<dbReference type="InterPro" id="IPR025405">
    <property type="entry name" value="DUF4131"/>
</dbReference>
<dbReference type="GO" id="GO:0030420">
    <property type="term" value="P:establishment of competence for transformation"/>
    <property type="evidence" value="ECO:0007669"/>
    <property type="project" value="InterPro"/>
</dbReference>
<protein>
    <submittedName>
        <fullName evidence="8">Competence protein ComEC</fullName>
    </submittedName>
</protein>
<dbReference type="InterPro" id="IPR052159">
    <property type="entry name" value="Competence_DNA_uptake"/>
</dbReference>
<feature type="transmembrane region" description="Helical" evidence="6">
    <location>
        <begin position="434"/>
        <end position="453"/>
    </location>
</feature>
<dbReference type="InterPro" id="IPR004477">
    <property type="entry name" value="ComEC_N"/>
</dbReference>
<dbReference type="SMART" id="SM00849">
    <property type="entry name" value="Lactamase_B"/>
    <property type="match status" value="1"/>
</dbReference>
<name>U4R5I8_9FIRM</name>
<comment type="caution">
    <text evidence="8">The sequence shown here is derived from an EMBL/GenBank/DDBJ whole genome shotgun (WGS) entry which is preliminary data.</text>
</comment>